<feature type="repeat" description="ANK" evidence="3">
    <location>
        <begin position="381"/>
        <end position="413"/>
    </location>
</feature>
<dbReference type="PANTHER" id="PTHR24166:SF48">
    <property type="entry name" value="PROTEIN VAPYRIN"/>
    <property type="match status" value="1"/>
</dbReference>
<feature type="repeat" description="ANK" evidence="3">
    <location>
        <begin position="681"/>
        <end position="707"/>
    </location>
</feature>
<dbReference type="KEGG" id="npa:UCRNP2_2610"/>
<dbReference type="Pfam" id="PF00023">
    <property type="entry name" value="Ank"/>
    <property type="match status" value="1"/>
</dbReference>
<feature type="repeat" description="ANK" evidence="3">
    <location>
        <begin position="548"/>
        <end position="577"/>
    </location>
</feature>
<accession>R1GG62</accession>
<dbReference type="Gene3D" id="1.25.40.20">
    <property type="entry name" value="Ankyrin repeat-containing domain"/>
    <property type="match status" value="4"/>
</dbReference>
<keyword evidence="1" id="KW-0677">Repeat</keyword>
<dbReference type="SMART" id="SM00248">
    <property type="entry name" value="ANK"/>
    <property type="match status" value="12"/>
</dbReference>
<proteinExistence type="predicted"/>
<reference evidence="6" key="1">
    <citation type="journal article" date="2013" name="Genome Announc.">
        <title>Draft genome sequence of Neofusicoccum parvum isolate UCR-NP2, a fungal vascular pathogen associated with grapevine cankers.</title>
        <authorList>
            <person name="Blanco-Ulate B."/>
            <person name="Rolshausen P."/>
            <person name="Cantu D."/>
        </authorList>
    </citation>
    <scope>NUCLEOTIDE SEQUENCE [LARGE SCALE GENOMIC DNA]</scope>
    <source>
        <strain evidence="6">UCR-NP2</strain>
    </source>
</reference>
<dbReference type="Proteomes" id="UP000013521">
    <property type="component" value="Unassembled WGS sequence"/>
</dbReference>
<dbReference type="eggNOG" id="KOG4177">
    <property type="taxonomic scope" value="Eukaryota"/>
</dbReference>
<evidence type="ECO:0000313" key="6">
    <source>
        <dbReference type="Proteomes" id="UP000013521"/>
    </source>
</evidence>
<evidence type="ECO:0000256" key="2">
    <source>
        <dbReference type="ARBA" id="ARBA00023043"/>
    </source>
</evidence>
<feature type="compositionally biased region" description="Basic and acidic residues" evidence="4">
    <location>
        <begin position="250"/>
        <end position="261"/>
    </location>
</feature>
<feature type="repeat" description="ANK" evidence="3">
    <location>
        <begin position="414"/>
        <end position="446"/>
    </location>
</feature>
<keyword evidence="2 3" id="KW-0040">ANK repeat</keyword>
<feature type="repeat" description="ANK" evidence="3">
    <location>
        <begin position="648"/>
        <end position="680"/>
    </location>
</feature>
<dbReference type="eggNOG" id="KOG2029">
    <property type="taxonomic scope" value="Eukaryota"/>
</dbReference>
<gene>
    <name evidence="5" type="ORF">UCRNP2_2610</name>
</gene>
<dbReference type="InterPro" id="IPR036770">
    <property type="entry name" value="Ankyrin_rpt-contain_sf"/>
</dbReference>
<dbReference type="EMBL" id="KB915946">
    <property type="protein sequence ID" value="EOD50620.1"/>
    <property type="molecule type" value="Genomic_DNA"/>
</dbReference>
<sequence>MWLRDYLPKDAPNARILTWGYQSNLQADESTSILADFTNTFFQRLIYMREGAKCESRPIIFIGHSLGCLVIKKALTDVTSKGLNSHRLPVRAIIFLGAPHNGLASDSYKILETLVKGRVTQQLVTELKTDSPTLRDLSARFIPIAKEIEILTCYETMETKTVVQENGVWKREGEPMMMVAPSSAVMHGPTEKKIASSMDHSQLAKVKKGENGIYPDIKSIIRTALLSNAKIVATNESSPQDLHGNPKQRSKPEQSTKHDPETAFSSPTETLPSDRPIEVLPHDSEMVRALKSANVEMLKELCKNPRNLVMLDQDGYPPVCVAARFGLDNGLKTMLAAGASLTCSNREGEDPLILATDHQRRDTVATLLEHGAFVNVRGGVDDASALHYAVDRGDEDILRLLLENHADPNLLDSYDDSPLMCASRNGNIEAVELLLQYNADVNEAAQATPLMMAAEYGHADICKKLLQSGAYINTAQQPDGETALYLAARYGHADAAEVLLQYGADPYATTQSGFTHLMIASEYGHLDVVNVLADYIDVTQTTDPYLPTALMLAAKYGHAEVCQQLLDYNVDINATQEPDGETALTLAAQYGHTQALIVLLNDEDDFCGNFPAGPYDMMPLMHAAMNGYSDVVQALLQVFNSPEESDANGWTALCYAAWFGHVEVAQQLLNAQADVEHETVNGDRPLHLAAKEGKIPLINLLLSYGANSSPSLLQLKKWDGLCFDDDVSYPTQQKVIGVLRLHEKLNNTRRSLKFWK</sequence>
<dbReference type="InterPro" id="IPR002110">
    <property type="entry name" value="Ankyrin_rpt"/>
</dbReference>
<evidence type="ECO:0000256" key="3">
    <source>
        <dbReference type="PROSITE-ProRule" id="PRU00023"/>
    </source>
</evidence>
<dbReference type="PROSITE" id="PS50088">
    <property type="entry name" value="ANK_REPEAT"/>
    <property type="match status" value="8"/>
</dbReference>
<dbReference type="STRING" id="1287680.R1GG62"/>
<dbReference type="HOGENOM" id="CLU_009536_0_0_1"/>
<feature type="repeat" description="ANK" evidence="3">
    <location>
        <begin position="445"/>
        <end position="477"/>
    </location>
</feature>
<dbReference type="PROSITE" id="PS50297">
    <property type="entry name" value="ANK_REP_REGION"/>
    <property type="match status" value="6"/>
</dbReference>
<name>R1GG62_BOTPV</name>
<dbReference type="InterPro" id="IPR050889">
    <property type="entry name" value="Dendritic_Spine_Reg/Scaffold"/>
</dbReference>
<organism evidence="5 6">
    <name type="scientific">Botryosphaeria parva (strain UCR-NP2)</name>
    <name type="common">Grapevine canker fungus</name>
    <name type="synonym">Neofusicoccum parvum</name>
    <dbReference type="NCBI Taxonomy" id="1287680"/>
    <lineage>
        <taxon>Eukaryota</taxon>
        <taxon>Fungi</taxon>
        <taxon>Dikarya</taxon>
        <taxon>Ascomycota</taxon>
        <taxon>Pezizomycotina</taxon>
        <taxon>Dothideomycetes</taxon>
        <taxon>Dothideomycetes incertae sedis</taxon>
        <taxon>Botryosphaeriales</taxon>
        <taxon>Botryosphaeriaceae</taxon>
        <taxon>Neofusicoccum</taxon>
    </lineage>
</organism>
<dbReference type="SUPFAM" id="SSF53474">
    <property type="entry name" value="alpha/beta-Hydrolases"/>
    <property type="match status" value="1"/>
</dbReference>
<feature type="region of interest" description="Disordered" evidence="4">
    <location>
        <begin position="235"/>
        <end position="276"/>
    </location>
</feature>
<evidence type="ECO:0000256" key="4">
    <source>
        <dbReference type="SAM" id="MobiDB-lite"/>
    </source>
</evidence>
<dbReference type="InterPro" id="IPR029058">
    <property type="entry name" value="AB_hydrolase_fold"/>
</dbReference>
<feature type="repeat" description="ANK" evidence="3">
    <location>
        <begin position="347"/>
        <end position="379"/>
    </location>
</feature>
<evidence type="ECO:0000313" key="5">
    <source>
        <dbReference type="EMBL" id="EOD50620.1"/>
    </source>
</evidence>
<feature type="repeat" description="ANK" evidence="3">
    <location>
        <begin position="479"/>
        <end position="511"/>
    </location>
</feature>
<dbReference type="SUPFAM" id="SSF48403">
    <property type="entry name" value="Ankyrin repeat"/>
    <property type="match status" value="2"/>
</dbReference>
<dbReference type="PANTHER" id="PTHR24166">
    <property type="entry name" value="ROLLING PEBBLES, ISOFORM B"/>
    <property type="match status" value="1"/>
</dbReference>
<dbReference type="OMA" id="DFWGLTQ"/>
<protein>
    <submittedName>
        <fullName evidence="5">Putative ankyrin repeat protein</fullName>
    </submittedName>
</protein>
<dbReference type="OrthoDB" id="1658288at2759"/>
<evidence type="ECO:0000256" key="1">
    <source>
        <dbReference type="ARBA" id="ARBA00022737"/>
    </source>
</evidence>
<dbReference type="Gene3D" id="3.40.50.1820">
    <property type="entry name" value="alpha/beta hydrolase"/>
    <property type="match status" value="1"/>
</dbReference>
<dbReference type="AlphaFoldDB" id="R1GG62"/>
<dbReference type="Pfam" id="PF12796">
    <property type="entry name" value="Ank_2"/>
    <property type="match status" value="4"/>
</dbReference>